<accession>A0A8S5SPC9</accession>
<name>A0A8S5SPC9_9CAUD</name>
<dbReference type="EMBL" id="BK032640">
    <property type="protein sequence ID" value="DAF52659.1"/>
    <property type="molecule type" value="Genomic_DNA"/>
</dbReference>
<proteinExistence type="predicted"/>
<reference evidence="1" key="1">
    <citation type="journal article" date="2021" name="Proc. Natl. Acad. Sci. U.S.A.">
        <title>A Catalog of Tens of Thousands of Viruses from Human Metagenomes Reveals Hidden Associations with Chronic Diseases.</title>
        <authorList>
            <person name="Tisza M.J."/>
            <person name="Buck C.B."/>
        </authorList>
    </citation>
    <scope>NUCLEOTIDE SEQUENCE</scope>
    <source>
        <strain evidence="1">CtnR613</strain>
    </source>
</reference>
<organism evidence="1">
    <name type="scientific">Siphoviridae sp. ctnR613</name>
    <dbReference type="NCBI Taxonomy" id="2827939"/>
    <lineage>
        <taxon>Viruses</taxon>
        <taxon>Duplodnaviria</taxon>
        <taxon>Heunggongvirae</taxon>
        <taxon>Uroviricota</taxon>
        <taxon>Caudoviricetes</taxon>
    </lineage>
</organism>
<sequence length="54" mass="6524">MILSIEIIGTKEIELSEEEYEEFCEDEKTFVENEFANLELSEVNFEEYSYEIFE</sequence>
<evidence type="ECO:0000313" key="1">
    <source>
        <dbReference type="EMBL" id="DAF52659.1"/>
    </source>
</evidence>
<protein>
    <submittedName>
        <fullName evidence="1">Uncharacterized protein</fullName>
    </submittedName>
</protein>